<dbReference type="Pfam" id="PF01124">
    <property type="entry name" value="MAPEG"/>
    <property type="match status" value="1"/>
</dbReference>
<dbReference type="RefSeq" id="WP_125230222.1">
    <property type="nucleotide sequence ID" value="NZ_RWJI01000001.1"/>
</dbReference>
<dbReference type="InterPro" id="IPR001129">
    <property type="entry name" value="Membr-assoc_MAPEG"/>
</dbReference>
<dbReference type="SUPFAM" id="SSF161084">
    <property type="entry name" value="MAPEG domain-like"/>
    <property type="match status" value="1"/>
</dbReference>
<dbReference type="Gene3D" id="1.20.120.550">
    <property type="entry name" value="Membrane associated eicosanoid/glutathione metabolism-like domain"/>
    <property type="match status" value="1"/>
</dbReference>
<keyword evidence="3 5" id="KW-1133">Transmembrane helix</keyword>
<dbReference type="Proteomes" id="UP000268553">
    <property type="component" value="Unassembled WGS sequence"/>
</dbReference>
<feature type="transmembrane region" description="Helical" evidence="5">
    <location>
        <begin position="74"/>
        <end position="97"/>
    </location>
</feature>
<keyword evidence="2 5" id="KW-0812">Transmembrane</keyword>
<dbReference type="InterPro" id="IPR023352">
    <property type="entry name" value="MAPEG-like_dom_sf"/>
</dbReference>
<accession>A0A3R8Q339</accession>
<dbReference type="GO" id="GO:0016020">
    <property type="term" value="C:membrane"/>
    <property type="evidence" value="ECO:0007669"/>
    <property type="project" value="UniProtKB-SubCell"/>
</dbReference>
<dbReference type="OrthoDB" id="5516290at2"/>
<proteinExistence type="predicted"/>
<evidence type="ECO:0000256" key="4">
    <source>
        <dbReference type="ARBA" id="ARBA00023136"/>
    </source>
</evidence>
<evidence type="ECO:0000256" key="1">
    <source>
        <dbReference type="ARBA" id="ARBA00004370"/>
    </source>
</evidence>
<sequence>MNTAILAPAAALVLWSVFMMYWLMAARLPAMAKIGVDLGKAAPGGRGQDIDPNLPPPVAWKSHNYAHLMEQPTVFYAAVVILAISGGASEISVYLAWGYTVLRVLHSVWQSTVNVVSVRFVLFLLSSLCLTVLAVQAVVATI</sequence>
<protein>
    <submittedName>
        <fullName evidence="6">MAPEG family protein</fullName>
    </submittedName>
</protein>
<keyword evidence="7" id="KW-1185">Reference proteome</keyword>
<feature type="transmembrane region" description="Helical" evidence="5">
    <location>
        <begin position="6"/>
        <end position="24"/>
    </location>
</feature>
<evidence type="ECO:0000256" key="3">
    <source>
        <dbReference type="ARBA" id="ARBA00022989"/>
    </source>
</evidence>
<evidence type="ECO:0000256" key="5">
    <source>
        <dbReference type="SAM" id="Phobius"/>
    </source>
</evidence>
<organism evidence="6 7">
    <name type="scientific">Sphingorhabdus wooponensis</name>
    <dbReference type="NCBI Taxonomy" id="940136"/>
    <lineage>
        <taxon>Bacteria</taxon>
        <taxon>Pseudomonadati</taxon>
        <taxon>Pseudomonadota</taxon>
        <taxon>Alphaproteobacteria</taxon>
        <taxon>Sphingomonadales</taxon>
        <taxon>Sphingomonadaceae</taxon>
        <taxon>Sphingorhabdus</taxon>
    </lineage>
</organism>
<reference evidence="6 7" key="1">
    <citation type="submission" date="2018-12" db="EMBL/GenBank/DDBJ databases">
        <authorList>
            <person name="Kim S.-J."/>
            <person name="Jung G.-Y."/>
        </authorList>
    </citation>
    <scope>NUCLEOTIDE SEQUENCE [LARGE SCALE GENOMIC DNA]</scope>
    <source>
        <strain evidence="6 7">03SU3-P</strain>
    </source>
</reference>
<keyword evidence="4 5" id="KW-0472">Membrane</keyword>
<comment type="subcellular location">
    <subcellularLocation>
        <location evidence="1">Membrane</location>
    </subcellularLocation>
</comment>
<gene>
    <name evidence="6" type="ORF">D7D48_04890</name>
</gene>
<feature type="transmembrane region" description="Helical" evidence="5">
    <location>
        <begin position="117"/>
        <end position="139"/>
    </location>
</feature>
<dbReference type="AlphaFoldDB" id="A0A3R8Q339"/>
<name>A0A3R8Q339_9SPHN</name>
<evidence type="ECO:0000313" key="6">
    <source>
        <dbReference type="EMBL" id="RRQ52205.1"/>
    </source>
</evidence>
<evidence type="ECO:0000313" key="7">
    <source>
        <dbReference type="Proteomes" id="UP000268553"/>
    </source>
</evidence>
<evidence type="ECO:0000256" key="2">
    <source>
        <dbReference type="ARBA" id="ARBA00022692"/>
    </source>
</evidence>
<dbReference type="EMBL" id="RWJI01000001">
    <property type="protein sequence ID" value="RRQ52205.1"/>
    <property type="molecule type" value="Genomic_DNA"/>
</dbReference>
<comment type="caution">
    <text evidence="6">The sequence shown here is derived from an EMBL/GenBank/DDBJ whole genome shotgun (WGS) entry which is preliminary data.</text>
</comment>